<organism evidence="1 2">
    <name type="scientific">Vermiconidia calcicola</name>
    <dbReference type="NCBI Taxonomy" id="1690605"/>
    <lineage>
        <taxon>Eukaryota</taxon>
        <taxon>Fungi</taxon>
        <taxon>Dikarya</taxon>
        <taxon>Ascomycota</taxon>
        <taxon>Pezizomycotina</taxon>
        <taxon>Dothideomycetes</taxon>
        <taxon>Dothideomycetidae</taxon>
        <taxon>Mycosphaerellales</taxon>
        <taxon>Extremaceae</taxon>
        <taxon>Vermiconidia</taxon>
    </lineage>
</organism>
<accession>A0ACC3NLX2</accession>
<evidence type="ECO:0000313" key="2">
    <source>
        <dbReference type="Proteomes" id="UP001281147"/>
    </source>
</evidence>
<name>A0ACC3NLX2_9PEZI</name>
<dbReference type="Proteomes" id="UP001281147">
    <property type="component" value="Unassembled WGS sequence"/>
</dbReference>
<evidence type="ECO:0000313" key="1">
    <source>
        <dbReference type="EMBL" id="KAK3719324.1"/>
    </source>
</evidence>
<comment type="caution">
    <text evidence="1">The sequence shown here is derived from an EMBL/GenBank/DDBJ whole genome shotgun (WGS) entry which is preliminary data.</text>
</comment>
<keyword evidence="2" id="KW-1185">Reference proteome</keyword>
<reference evidence="1" key="1">
    <citation type="submission" date="2023-07" db="EMBL/GenBank/DDBJ databases">
        <title>Black Yeasts Isolated from many extreme environments.</title>
        <authorList>
            <person name="Coleine C."/>
            <person name="Stajich J.E."/>
            <person name="Selbmann L."/>
        </authorList>
    </citation>
    <scope>NUCLEOTIDE SEQUENCE</scope>
    <source>
        <strain evidence="1">CCFEE 5714</strain>
    </source>
</reference>
<sequence length="417" mass="47277">MSSTSTRSSHRPQDEQSSKAQIQSSTDFLLSYIHFSRPLLDQADISDLNGLWSTFFELPNDVVKPYFPIYLDPAFYWTETARLWEAEYVPTGVGSLQRRDPLLGSNRLFLSRDITCTKIQTIETYDANQTITCKHCQSAFNRGWIPAIGSPADPAVIAAEASRVQALQQRAAQLHQAIPAAPTNPPLPALAPHPILAGPAIPIAAVVQANKNPPPPATQQVQLPDHFWADLGGSHTGIRRYQEICAQAGNSTLRAPLTYETLAQFKVRQKRLGVIDEKFMEGEYWAWFYHERSFPWLPRGEEGYSTWHQSVQQNNRHLIPDGHAWVSNNHFQVPLPWLTEHRRNSPDGPTKDKLRRYSIAKAKCPGDTEPLPHEKEETYIVRQQENGITSTVEQLRYVYSLWKTNPAYYLITVPETN</sequence>
<protein>
    <submittedName>
        <fullName evidence="1">Uncharacterized protein</fullName>
    </submittedName>
</protein>
<proteinExistence type="predicted"/>
<gene>
    <name evidence="1" type="ORF">LTR37_004543</name>
</gene>
<dbReference type="EMBL" id="JAUTXU010000027">
    <property type="protein sequence ID" value="KAK3719324.1"/>
    <property type="molecule type" value="Genomic_DNA"/>
</dbReference>